<gene>
    <name evidence="2" type="ORF">ABR189_10805</name>
</gene>
<accession>A0ABV2T4A4</accession>
<feature type="transmembrane region" description="Helical" evidence="1">
    <location>
        <begin position="25"/>
        <end position="45"/>
    </location>
</feature>
<dbReference type="EMBL" id="JBEXAC010000001">
    <property type="protein sequence ID" value="MET6997863.1"/>
    <property type="molecule type" value="Genomic_DNA"/>
</dbReference>
<dbReference type="InterPro" id="IPR025407">
    <property type="entry name" value="DUF4133"/>
</dbReference>
<dbReference type="Pfam" id="PF13571">
    <property type="entry name" value="DUF4133"/>
    <property type="match status" value="1"/>
</dbReference>
<evidence type="ECO:0000313" key="3">
    <source>
        <dbReference type="Proteomes" id="UP001549749"/>
    </source>
</evidence>
<keyword evidence="1" id="KW-0472">Membrane</keyword>
<dbReference type="Proteomes" id="UP001549749">
    <property type="component" value="Unassembled WGS sequence"/>
</dbReference>
<sequence>MANSIYSVNKGINLSIEFRGLKAQYIWYLAAGMLAIMILFAIMYVCGLNTYICLAIAGGSGTGLTAKVYKLSNTYGEFGLAKKWARKQIPTCIRAAYSRNLFMGNLNVSYGKSDGGNVANNGRRT</sequence>
<keyword evidence="1" id="KW-0812">Transmembrane</keyword>
<evidence type="ECO:0000313" key="2">
    <source>
        <dbReference type="EMBL" id="MET6997863.1"/>
    </source>
</evidence>
<comment type="caution">
    <text evidence="2">The sequence shown here is derived from an EMBL/GenBank/DDBJ whole genome shotgun (WGS) entry which is preliminary data.</text>
</comment>
<keyword evidence="3" id="KW-1185">Reference proteome</keyword>
<dbReference type="RefSeq" id="WP_354660498.1">
    <property type="nucleotide sequence ID" value="NZ_JBEXAC010000001.1"/>
</dbReference>
<protein>
    <submittedName>
        <fullName evidence="2">DUF4133 domain-containing protein</fullName>
    </submittedName>
</protein>
<proteinExistence type="predicted"/>
<reference evidence="2 3" key="1">
    <citation type="submission" date="2024-06" db="EMBL/GenBank/DDBJ databases">
        <title>Chitinophaga defluvii sp. nov., isolated from municipal sewage.</title>
        <authorList>
            <person name="Zhang L."/>
        </authorList>
    </citation>
    <scope>NUCLEOTIDE SEQUENCE [LARGE SCALE GENOMIC DNA]</scope>
    <source>
        <strain evidence="2 3">H8</strain>
    </source>
</reference>
<name>A0ABV2T4A4_9BACT</name>
<keyword evidence="1" id="KW-1133">Transmembrane helix</keyword>
<organism evidence="2 3">
    <name type="scientific">Chitinophaga defluvii</name>
    <dbReference type="NCBI Taxonomy" id="3163343"/>
    <lineage>
        <taxon>Bacteria</taxon>
        <taxon>Pseudomonadati</taxon>
        <taxon>Bacteroidota</taxon>
        <taxon>Chitinophagia</taxon>
        <taxon>Chitinophagales</taxon>
        <taxon>Chitinophagaceae</taxon>
        <taxon>Chitinophaga</taxon>
    </lineage>
</organism>
<evidence type="ECO:0000256" key="1">
    <source>
        <dbReference type="SAM" id="Phobius"/>
    </source>
</evidence>